<dbReference type="FunFam" id="3.30.160.60:FF:000624">
    <property type="entry name" value="zinc finger protein 697"/>
    <property type="match status" value="1"/>
</dbReference>
<dbReference type="Pfam" id="PF00096">
    <property type="entry name" value="zf-C2H2"/>
    <property type="match status" value="3"/>
</dbReference>
<reference evidence="5 6" key="1">
    <citation type="submission" date="2017-06" db="EMBL/GenBank/DDBJ databases">
        <title>Aedes aegypti genome working group (AGWG) sequencing and assembly.</title>
        <authorList>
            <consortium name="Aedes aegypti Genome Working Group (AGWG)"/>
            <person name="Matthews B.J."/>
        </authorList>
    </citation>
    <scope>NUCLEOTIDE SEQUENCE [LARGE SCALE GENOMIC DNA]</scope>
    <source>
        <strain evidence="5 6">LVP_AGWG</strain>
    </source>
</reference>
<sequence>MDPLEESYSAFECRVCESKDFLMNIFVNEEHKIAEKLCYCASIQISENDYLPQHICTKCYADLLIAYTFRKRCEETDAKLRTLMSLPVKIEMLETTVEPEGKVNAEVLADTDYSIDFKGCITTETNEKIDAFEIDDNEYILSETIDKNRGASIKGEQSSSENKNNKKYTCITCQEEFTKSTEYFQHVRTHGSKRFQCRTCLKWISRKKEWERHESAHLGTLKRLPCKLCSKDFSCRQALRRHIVQIHEERRMFMCPICGKSFTQKTHLQAHKTVHTGAQYKCSKCEATFKTRIFYLRHEQTHLLPEERNPKLMSKPKSKTYAVPKNKTYVCSFCGKVFNNLSSHILHERAHRGEKPYPCKVCGKAFLCKQMLKKHNLIHTGEKPHKCETCGKCFRSRTHLTTHHLTHTQEKKFACQICSKAFTLKSTLKSHMKCHSIFEENQQSSN</sequence>
<dbReference type="GO" id="GO:0000981">
    <property type="term" value="F:DNA-binding transcription factor activity, RNA polymerase II-specific"/>
    <property type="evidence" value="ECO:0007669"/>
    <property type="project" value="TreeGrafter"/>
</dbReference>
<dbReference type="Gene3D" id="3.30.160.60">
    <property type="entry name" value="Classic Zinc Finger"/>
    <property type="match status" value="6"/>
</dbReference>
<organism evidence="5 6">
    <name type="scientific">Aedes aegypti</name>
    <name type="common">Yellowfever mosquito</name>
    <name type="synonym">Culex aegypti</name>
    <dbReference type="NCBI Taxonomy" id="7159"/>
    <lineage>
        <taxon>Eukaryota</taxon>
        <taxon>Metazoa</taxon>
        <taxon>Ecdysozoa</taxon>
        <taxon>Arthropoda</taxon>
        <taxon>Hexapoda</taxon>
        <taxon>Insecta</taxon>
        <taxon>Pterygota</taxon>
        <taxon>Neoptera</taxon>
        <taxon>Endopterygota</taxon>
        <taxon>Diptera</taxon>
        <taxon>Nematocera</taxon>
        <taxon>Culicoidea</taxon>
        <taxon>Culicidae</taxon>
        <taxon>Culicinae</taxon>
        <taxon>Aedini</taxon>
        <taxon>Aedes</taxon>
        <taxon>Stegomyia</taxon>
    </lineage>
</organism>
<dbReference type="SUPFAM" id="SSF57667">
    <property type="entry name" value="beta-beta-alpha zinc fingers"/>
    <property type="match status" value="4"/>
</dbReference>
<dbReference type="PANTHER" id="PTHR24409">
    <property type="entry name" value="ZINC FINGER PROTEIN 142"/>
    <property type="match status" value="1"/>
</dbReference>
<dbReference type="PANTHER" id="PTHR24409:SF295">
    <property type="entry name" value="AZ2-RELATED"/>
    <property type="match status" value="1"/>
</dbReference>
<evidence type="ECO:0000256" key="1">
    <source>
        <dbReference type="ARBA" id="ARBA00022723"/>
    </source>
</evidence>
<dbReference type="SMART" id="SM00355">
    <property type="entry name" value="ZnF_C2H2"/>
    <property type="match status" value="9"/>
</dbReference>
<proteinExistence type="predicted"/>
<keyword evidence="3" id="KW-0863">Zinc-finger</keyword>
<dbReference type="FunFam" id="3.30.160.60:FF:000110">
    <property type="entry name" value="Zinc finger protein-like"/>
    <property type="match status" value="1"/>
</dbReference>
<dbReference type="FunFam" id="3.30.160.60:FF:000706">
    <property type="entry name" value="Zinc finger protein"/>
    <property type="match status" value="1"/>
</dbReference>
<evidence type="ECO:0000256" key="3">
    <source>
        <dbReference type="ARBA" id="ARBA00022771"/>
    </source>
</evidence>
<dbReference type="InterPro" id="IPR012934">
    <property type="entry name" value="Znf_AD"/>
</dbReference>
<dbReference type="InterPro" id="IPR036236">
    <property type="entry name" value="Znf_C2H2_sf"/>
</dbReference>
<keyword evidence="6" id="KW-1185">Reference proteome</keyword>
<keyword evidence="1" id="KW-0479">Metal-binding</keyword>
<protein>
    <submittedName>
        <fullName evidence="5">Uncharacterized protein</fullName>
    </submittedName>
</protein>
<evidence type="ECO:0000256" key="4">
    <source>
        <dbReference type="ARBA" id="ARBA00022833"/>
    </source>
</evidence>
<dbReference type="InterPro" id="IPR013087">
    <property type="entry name" value="Znf_C2H2_type"/>
</dbReference>
<gene>
    <name evidence="5" type="primary">110677948</name>
</gene>
<keyword evidence="4" id="KW-0862">Zinc</keyword>
<reference evidence="5" key="2">
    <citation type="submission" date="2020-05" db="UniProtKB">
        <authorList>
            <consortium name="EnsemblMetazoa"/>
        </authorList>
    </citation>
    <scope>IDENTIFICATION</scope>
    <source>
        <strain evidence="5">LVP_AGWG</strain>
    </source>
</reference>
<dbReference type="AlphaFoldDB" id="A0A6I8T5Y7"/>
<evidence type="ECO:0000313" key="5">
    <source>
        <dbReference type="EnsemblMetazoa" id="AAEL002120-PD"/>
    </source>
</evidence>
<dbReference type="PROSITE" id="PS50157">
    <property type="entry name" value="ZINC_FINGER_C2H2_2"/>
    <property type="match status" value="8"/>
</dbReference>
<name>A0A6I8T5Y7_AEDAE</name>
<dbReference type="GO" id="GO:0008270">
    <property type="term" value="F:zinc ion binding"/>
    <property type="evidence" value="ECO:0007669"/>
    <property type="project" value="UniProtKB-UniRule"/>
</dbReference>
<keyword evidence="2" id="KW-0677">Repeat</keyword>
<accession>A0A6I8T5Y7</accession>
<dbReference type="Gene3D" id="3.40.1800.20">
    <property type="match status" value="1"/>
</dbReference>
<dbReference type="SMART" id="SM00868">
    <property type="entry name" value="zf-AD"/>
    <property type="match status" value="1"/>
</dbReference>
<dbReference type="GO" id="GO:0000977">
    <property type="term" value="F:RNA polymerase II transcription regulatory region sequence-specific DNA binding"/>
    <property type="evidence" value="ECO:0007669"/>
    <property type="project" value="TreeGrafter"/>
</dbReference>
<dbReference type="GO" id="GO:0005634">
    <property type="term" value="C:nucleus"/>
    <property type="evidence" value="ECO:0007669"/>
    <property type="project" value="InterPro"/>
</dbReference>
<dbReference type="SUPFAM" id="SSF57716">
    <property type="entry name" value="Glucocorticoid receptor-like (DNA-binding domain)"/>
    <property type="match status" value="1"/>
</dbReference>
<dbReference type="FunFam" id="3.30.160.60:FF:002343">
    <property type="entry name" value="Zinc finger protein 33A"/>
    <property type="match status" value="1"/>
</dbReference>
<evidence type="ECO:0000256" key="2">
    <source>
        <dbReference type="ARBA" id="ARBA00022737"/>
    </source>
</evidence>
<dbReference type="PROSITE" id="PS51915">
    <property type="entry name" value="ZAD"/>
    <property type="match status" value="1"/>
</dbReference>
<dbReference type="Pfam" id="PF07776">
    <property type="entry name" value="zf-AD"/>
    <property type="match status" value="1"/>
</dbReference>
<dbReference type="OrthoDB" id="6077919at2759"/>
<evidence type="ECO:0000313" key="6">
    <source>
        <dbReference type="Proteomes" id="UP000008820"/>
    </source>
</evidence>
<dbReference type="EnsemblMetazoa" id="AAEL002120-RD">
    <property type="protein sequence ID" value="AAEL002120-PD"/>
    <property type="gene ID" value="AAEL002120"/>
</dbReference>
<dbReference type="PROSITE" id="PS00028">
    <property type="entry name" value="ZINC_FINGER_C2H2_1"/>
    <property type="match status" value="9"/>
</dbReference>
<dbReference type="Proteomes" id="UP000008820">
    <property type="component" value="Chromosome 3"/>
</dbReference>